<feature type="transmembrane region" description="Helical" evidence="5">
    <location>
        <begin position="214"/>
        <end position="232"/>
    </location>
</feature>
<keyword evidence="8" id="KW-1185">Reference proteome</keyword>
<reference evidence="8" key="1">
    <citation type="submission" date="2017-02" db="EMBL/GenBank/DDBJ databases">
        <authorList>
            <person name="Daims H."/>
        </authorList>
    </citation>
    <scope>NUCLEOTIDE SEQUENCE [LARGE SCALE GENOMIC DNA]</scope>
</reference>
<feature type="transmembrane region" description="Helical" evidence="5">
    <location>
        <begin position="352"/>
        <end position="370"/>
    </location>
</feature>
<feature type="domain" description="O-antigen ligase-related" evidence="6">
    <location>
        <begin position="175"/>
        <end position="329"/>
    </location>
</feature>
<evidence type="ECO:0000313" key="7">
    <source>
        <dbReference type="EMBL" id="SJM91736.1"/>
    </source>
</evidence>
<sequence length="406" mass="45558">MVLLALPVFVIFWLPGVWVCLVVMLFLYHSYINESNYLDVVKQFYRVGHYKYIAYSYIAYLAFSIISILFFSSPLQSIDNACIFLIWLAVSPLMAILKPSSYALGYGCLAAVVMASLMAAIQFHFLKIDRPYGTYGAVFPGTGAIKFGDVSLLTGILAYILLSENNLRLLGALGASLGFMVCLYAGARGGMFAVLLCVLVWYCFIKTQKIAIRNIFIAIFFVGFIIFILNMLTDNHILSRVRVTMIEFLNINKNNFSTSIGTRFQMWRAAVIIFENNPVFGVGLNNFDDALLALYKQHSVPRSIIIYSHAHNEYLCALATGGIVGFTITLSLFFLPMSFFKTNYHESVWAKSGFWGVCLIVFFALTDCVFDRRMTVMTFIVLISICISGNMSKNNMATLKNRQAAP</sequence>
<keyword evidence="4 5" id="KW-0472">Membrane</keyword>
<proteinExistence type="predicted"/>
<evidence type="ECO:0000256" key="5">
    <source>
        <dbReference type="SAM" id="Phobius"/>
    </source>
</evidence>
<feature type="transmembrane region" description="Helical" evidence="5">
    <location>
        <begin position="6"/>
        <end position="31"/>
    </location>
</feature>
<feature type="transmembrane region" description="Helical" evidence="5">
    <location>
        <begin position="52"/>
        <end position="72"/>
    </location>
</feature>
<dbReference type="Proteomes" id="UP000195442">
    <property type="component" value="Unassembled WGS sequence"/>
</dbReference>
<feature type="transmembrane region" description="Helical" evidence="5">
    <location>
        <begin position="104"/>
        <end position="125"/>
    </location>
</feature>
<dbReference type="PANTHER" id="PTHR37422:SF17">
    <property type="entry name" value="O-ANTIGEN LIGASE"/>
    <property type="match status" value="1"/>
</dbReference>
<organism evidence="7 8">
    <name type="scientific">Crenothrix polyspora</name>
    <dbReference type="NCBI Taxonomy" id="360316"/>
    <lineage>
        <taxon>Bacteria</taxon>
        <taxon>Pseudomonadati</taxon>
        <taxon>Pseudomonadota</taxon>
        <taxon>Gammaproteobacteria</taxon>
        <taxon>Methylococcales</taxon>
        <taxon>Crenotrichaceae</taxon>
        <taxon>Crenothrix</taxon>
    </lineage>
</organism>
<keyword evidence="2 5" id="KW-0812">Transmembrane</keyword>
<dbReference type="EMBL" id="FUKJ01000155">
    <property type="protein sequence ID" value="SJM91736.1"/>
    <property type="molecule type" value="Genomic_DNA"/>
</dbReference>
<evidence type="ECO:0000256" key="3">
    <source>
        <dbReference type="ARBA" id="ARBA00022989"/>
    </source>
</evidence>
<comment type="subcellular location">
    <subcellularLocation>
        <location evidence="1">Membrane</location>
        <topology evidence="1">Multi-pass membrane protein</topology>
    </subcellularLocation>
</comment>
<feature type="transmembrane region" description="Helical" evidence="5">
    <location>
        <begin position="314"/>
        <end position="340"/>
    </location>
</feature>
<dbReference type="AlphaFoldDB" id="A0A1R4H6D6"/>
<protein>
    <recommendedName>
        <fullName evidence="6">O-antigen ligase-related domain-containing protein</fullName>
    </recommendedName>
</protein>
<dbReference type="InterPro" id="IPR007016">
    <property type="entry name" value="O-antigen_ligase-rel_domated"/>
</dbReference>
<evidence type="ECO:0000256" key="2">
    <source>
        <dbReference type="ARBA" id="ARBA00022692"/>
    </source>
</evidence>
<evidence type="ECO:0000313" key="8">
    <source>
        <dbReference type="Proteomes" id="UP000195442"/>
    </source>
</evidence>
<feature type="transmembrane region" description="Helical" evidence="5">
    <location>
        <begin position="137"/>
        <end position="162"/>
    </location>
</feature>
<gene>
    <name evidence="7" type="ORF">CRENPOLYSF2_2380003</name>
</gene>
<dbReference type="Pfam" id="PF04932">
    <property type="entry name" value="Wzy_C"/>
    <property type="match status" value="1"/>
</dbReference>
<feature type="transmembrane region" description="Helical" evidence="5">
    <location>
        <begin position="78"/>
        <end position="97"/>
    </location>
</feature>
<feature type="transmembrane region" description="Helical" evidence="5">
    <location>
        <begin position="169"/>
        <end position="202"/>
    </location>
</feature>
<evidence type="ECO:0000259" key="6">
    <source>
        <dbReference type="Pfam" id="PF04932"/>
    </source>
</evidence>
<evidence type="ECO:0000256" key="4">
    <source>
        <dbReference type="ARBA" id="ARBA00023136"/>
    </source>
</evidence>
<accession>A0A1R4H6D6</accession>
<dbReference type="GO" id="GO:0016020">
    <property type="term" value="C:membrane"/>
    <property type="evidence" value="ECO:0007669"/>
    <property type="project" value="UniProtKB-SubCell"/>
</dbReference>
<keyword evidence="3 5" id="KW-1133">Transmembrane helix</keyword>
<dbReference type="PANTHER" id="PTHR37422">
    <property type="entry name" value="TEICHURONIC ACID BIOSYNTHESIS PROTEIN TUAE"/>
    <property type="match status" value="1"/>
</dbReference>
<dbReference type="InterPro" id="IPR051533">
    <property type="entry name" value="WaaL-like"/>
</dbReference>
<name>A0A1R4H6D6_9GAMM</name>
<evidence type="ECO:0000256" key="1">
    <source>
        <dbReference type="ARBA" id="ARBA00004141"/>
    </source>
</evidence>